<dbReference type="SUPFAM" id="SSF52540">
    <property type="entry name" value="P-loop containing nucleoside triphosphate hydrolases"/>
    <property type="match status" value="2"/>
</dbReference>
<dbReference type="InterPro" id="IPR000330">
    <property type="entry name" value="SNF2_N"/>
</dbReference>
<dbReference type="GO" id="GO:0005524">
    <property type="term" value="F:ATP binding"/>
    <property type="evidence" value="ECO:0007669"/>
    <property type="project" value="UniProtKB-KW"/>
</dbReference>
<evidence type="ECO:0000259" key="14">
    <source>
        <dbReference type="PROSITE" id="PS51194"/>
    </source>
</evidence>
<dbReference type="InterPro" id="IPR001650">
    <property type="entry name" value="Helicase_C-like"/>
</dbReference>
<keyword evidence="15" id="KW-0648">Protein biosynthesis</keyword>
<dbReference type="InterPro" id="IPR011989">
    <property type="entry name" value="ARM-like"/>
</dbReference>
<feature type="domain" description="Helicase ATP-binding" evidence="13">
    <location>
        <begin position="1405"/>
        <end position="1578"/>
    </location>
</feature>
<dbReference type="InterPro" id="IPR027417">
    <property type="entry name" value="P-loop_NTPase"/>
</dbReference>
<keyword evidence="9" id="KW-0539">Nucleus</keyword>
<dbReference type="PANTHER" id="PTHR36498:SF1">
    <property type="entry name" value="TATA-BINDING PROTEIN-ASSOCIATED FACTOR 172"/>
    <property type="match status" value="1"/>
</dbReference>
<evidence type="ECO:0000256" key="1">
    <source>
        <dbReference type="ARBA" id="ARBA00004123"/>
    </source>
</evidence>
<dbReference type="Pfam" id="PF00271">
    <property type="entry name" value="Helicase_C"/>
    <property type="match status" value="1"/>
</dbReference>
<feature type="compositionally biased region" description="Polar residues" evidence="12">
    <location>
        <begin position="130"/>
        <end position="143"/>
    </location>
</feature>
<feature type="compositionally biased region" description="Polar residues" evidence="12">
    <location>
        <begin position="1945"/>
        <end position="1954"/>
    </location>
</feature>
<keyword evidence="4" id="KW-0547">Nucleotide-binding</keyword>
<dbReference type="PROSITE" id="PS51192">
    <property type="entry name" value="HELICASE_ATP_BIND_1"/>
    <property type="match status" value="1"/>
</dbReference>
<dbReference type="InterPro" id="IPR044078">
    <property type="entry name" value="Mot1_ATP-bd"/>
</dbReference>
<dbReference type="InterPro" id="IPR049730">
    <property type="entry name" value="SNF2/RAD54-like_C"/>
</dbReference>
<feature type="compositionally biased region" description="Polar residues" evidence="12">
    <location>
        <begin position="288"/>
        <end position="301"/>
    </location>
</feature>
<reference evidence="15 16" key="1">
    <citation type="journal article" date="2023" name="G3 (Bethesda)">
        <title>A high-quality reference genome for the fission yeast Schizosaccharomyces osmophilus.</title>
        <authorList>
            <person name="Jia G.S."/>
            <person name="Zhang W.C."/>
            <person name="Liang Y."/>
            <person name="Liu X.H."/>
            <person name="Rhind N."/>
            <person name="Pidoux A."/>
            <person name="Brysch-Herzberg M."/>
            <person name="Du L.L."/>
        </authorList>
    </citation>
    <scope>NUCLEOTIDE SEQUENCE [LARGE SCALE GENOMIC DNA]</scope>
    <source>
        <strain evidence="15 16">CBS 15793</strain>
    </source>
</reference>
<keyword evidence="16" id="KW-1185">Reference proteome</keyword>
<keyword evidence="5" id="KW-0378">Hydrolase</keyword>
<feature type="region of interest" description="Disordered" evidence="12">
    <location>
        <begin position="1115"/>
        <end position="1141"/>
    </location>
</feature>
<feature type="region of interest" description="Disordered" evidence="12">
    <location>
        <begin position="82"/>
        <end position="155"/>
    </location>
</feature>
<keyword evidence="6" id="KW-0347">Helicase</keyword>
<evidence type="ECO:0000256" key="12">
    <source>
        <dbReference type="SAM" id="MobiDB-lite"/>
    </source>
</evidence>
<dbReference type="PROSITE" id="PS51194">
    <property type="entry name" value="HELICASE_CTER"/>
    <property type="match status" value="1"/>
</dbReference>
<evidence type="ECO:0000313" key="15">
    <source>
        <dbReference type="EMBL" id="WBW72602.1"/>
    </source>
</evidence>
<gene>
    <name evidence="15" type="primary">mot1</name>
    <name evidence="15" type="ORF">SOMG_01198</name>
</gene>
<dbReference type="Pfam" id="PF00176">
    <property type="entry name" value="SNF2-rel_dom"/>
    <property type="match status" value="1"/>
</dbReference>
<evidence type="ECO:0000256" key="2">
    <source>
        <dbReference type="ARBA" id="ARBA00007025"/>
    </source>
</evidence>
<dbReference type="GO" id="GO:0005634">
    <property type="term" value="C:nucleus"/>
    <property type="evidence" value="ECO:0007669"/>
    <property type="project" value="UniProtKB-SubCell"/>
</dbReference>
<dbReference type="GO" id="GO:0003743">
    <property type="term" value="F:translation initiation factor activity"/>
    <property type="evidence" value="ECO:0007669"/>
    <property type="project" value="UniProtKB-KW"/>
</dbReference>
<dbReference type="GO" id="GO:0016887">
    <property type="term" value="F:ATP hydrolysis activity"/>
    <property type="evidence" value="ECO:0007669"/>
    <property type="project" value="InterPro"/>
</dbReference>
<dbReference type="FunFam" id="1.25.10.10:FF:000445">
    <property type="entry name" value="Related to MOT1-transcriptional accessory protein"/>
    <property type="match status" value="1"/>
</dbReference>
<evidence type="ECO:0000256" key="4">
    <source>
        <dbReference type="ARBA" id="ARBA00022741"/>
    </source>
</evidence>
<feature type="compositionally biased region" description="Basic and acidic residues" evidence="12">
    <location>
        <begin position="1130"/>
        <end position="1141"/>
    </location>
</feature>
<name>A0AAF0AVK8_9SCHI</name>
<feature type="compositionally biased region" description="Basic and acidic residues" evidence="12">
    <location>
        <begin position="1935"/>
        <end position="1944"/>
    </location>
</feature>
<feature type="region of interest" description="Disordered" evidence="12">
    <location>
        <begin position="1935"/>
        <end position="1955"/>
    </location>
</feature>
<dbReference type="Pfam" id="PF12054">
    <property type="entry name" value="DUF3535"/>
    <property type="match status" value="1"/>
</dbReference>
<accession>A0AAF0AVK8</accession>
<feature type="compositionally biased region" description="Polar residues" evidence="12">
    <location>
        <begin position="95"/>
        <end position="116"/>
    </location>
</feature>
<organism evidence="15 16">
    <name type="scientific">Schizosaccharomyces osmophilus</name>
    <dbReference type="NCBI Taxonomy" id="2545709"/>
    <lineage>
        <taxon>Eukaryota</taxon>
        <taxon>Fungi</taxon>
        <taxon>Dikarya</taxon>
        <taxon>Ascomycota</taxon>
        <taxon>Taphrinomycotina</taxon>
        <taxon>Schizosaccharomycetes</taxon>
        <taxon>Schizosaccharomycetales</taxon>
        <taxon>Schizosaccharomycetaceae</taxon>
        <taxon>Schizosaccharomyces</taxon>
    </lineage>
</organism>
<dbReference type="InterPro" id="IPR016024">
    <property type="entry name" value="ARM-type_fold"/>
</dbReference>
<evidence type="ECO:0000313" key="16">
    <source>
        <dbReference type="Proteomes" id="UP001212411"/>
    </source>
</evidence>
<dbReference type="SMART" id="SM00487">
    <property type="entry name" value="DEXDc"/>
    <property type="match status" value="1"/>
</dbReference>
<evidence type="ECO:0000256" key="6">
    <source>
        <dbReference type="ARBA" id="ARBA00022806"/>
    </source>
</evidence>
<dbReference type="Gene3D" id="3.40.50.10810">
    <property type="entry name" value="Tandem AAA-ATPase domain"/>
    <property type="match status" value="1"/>
</dbReference>
<keyword evidence="7" id="KW-0067">ATP-binding</keyword>
<dbReference type="SMART" id="SM00490">
    <property type="entry name" value="HELICc"/>
    <property type="match status" value="1"/>
</dbReference>
<dbReference type="InterPro" id="IPR044972">
    <property type="entry name" value="Mot1"/>
</dbReference>
<evidence type="ECO:0000256" key="8">
    <source>
        <dbReference type="ARBA" id="ARBA00023125"/>
    </source>
</evidence>
<comment type="similarity">
    <text evidence="2">Belongs to the SNF2/RAD54 helicase family.</text>
</comment>
<evidence type="ECO:0000256" key="10">
    <source>
        <dbReference type="ARBA" id="ARBA00073046"/>
    </source>
</evidence>
<dbReference type="GO" id="GO:0003677">
    <property type="term" value="F:DNA binding"/>
    <property type="evidence" value="ECO:0007669"/>
    <property type="project" value="UniProtKB-KW"/>
</dbReference>
<dbReference type="Gene3D" id="3.40.50.300">
    <property type="entry name" value="P-loop containing nucleotide triphosphate hydrolases"/>
    <property type="match status" value="1"/>
</dbReference>
<dbReference type="Gene3D" id="1.25.10.10">
    <property type="entry name" value="Leucine-rich Repeat Variant"/>
    <property type="match status" value="3"/>
</dbReference>
<dbReference type="SUPFAM" id="SSF48371">
    <property type="entry name" value="ARM repeat"/>
    <property type="match status" value="2"/>
</dbReference>
<keyword evidence="8" id="KW-0238">DNA-binding</keyword>
<dbReference type="InterPro" id="IPR038718">
    <property type="entry name" value="SNF2-like_sf"/>
</dbReference>
<dbReference type="FunFam" id="3.40.50.300:FF:000428">
    <property type="entry name" value="TATA-binding protein-associated factor 172"/>
    <property type="match status" value="1"/>
</dbReference>
<evidence type="ECO:0000256" key="3">
    <source>
        <dbReference type="ARBA" id="ARBA00022737"/>
    </source>
</evidence>
<keyword evidence="15" id="KW-0396">Initiation factor</keyword>
<evidence type="ECO:0000256" key="11">
    <source>
        <dbReference type="ARBA" id="ARBA00081329"/>
    </source>
</evidence>
<dbReference type="CDD" id="cd17999">
    <property type="entry name" value="DEXHc_Mot1"/>
    <property type="match status" value="1"/>
</dbReference>
<feature type="domain" description="Helicase C-terminal" evidence="14">
    <location>
        <begin position="1761"/>
        <end position="1913"/>
    </location>
</feature>
<feature type="compositionally biased region" description="Basic and acidic residues" evidence="12">
    <location>
        <begin position="144"/>
        <end position="153"/>
    </location>
</feature>
<dbReference type="EMBL" id="CP115611">
    <property type="protein sequence ID" value="WBW72602.1"/>
    <property type="molecule type" value="Genomic_DNA"/>
</dbReference>
<comment type="subcellular location">
    <subcellularLocation>
        <location evidence="1">Nucleus</location>
    </subcellularLocation>
</comment>
<evidence type="ECO:0000256" key="7">
    <source>
        <dbReference type="ARBA" id="ARBA00022840"/>
    </source>
</evidence>
<dbReference type="RefSeq" id="XP_056036845.1">
    <property type="nucleotide sequence ID" value="XM_056179991.1"/>
</dbReference>
<evidence type="ECO:0000259" key="13">
    <source>
        <dbReference type="PROSITE" id="PS51192"/>
    </source>
</evidence>
<dbReference type="GO" id="GO:0004386">
    <property type="term" value="F:helicase activity"/>
    <property type="evidence" value="ECO:0007669"/>
    <property type="project" value="UniProtKB-KW"/>
</dbReference>
<protein>
    <recommendedName>
        <fullName evidence="10">TATA-binding protein-associated factor mot1</fullName>
    </recommendedName>
    <alternativeName>
        <fullName evidence="11">Modifier of transcription 1</fullName>
    </alternativeName>
</protein>
<proteinExistence type="inferred from homology"/>
<dbReference type="Proteomes" id="UP001212411">
    <property type="component" value="Chromosome 1"/>
</dbReference>
<feature type="compositionally biased region" description="Polar residues" evidence="12">
    <location>
        <begin position="338"/>
        <end position="352"/>
    </location>
</feature>
<dbReference type="PANTHER" id="PTHR36498">
    <property type="entry name" value="TATA-BINDING PROTEIN-ASSOCIATED FACTOR 172"/>
    <property type="match status" value="1"/>
</dbReference>
<dbReference type="CDD" id="cd18793">
    <property type="entry name" value="SF2_C_SNF"/>
    <property type="match status" value="1"/>
</dbReference>
<keyword evidence="3" id="KW-0677">Repeat</keyword>
<evidence type="ECO:0000256" key="9">
    <source>
        <dbReference type="ARBA" id="ARBA00023242"/>
    </source>
</evidence>
<evidence type="ECO:0000256" key="5">
    <source>
        <dbReference type="ARBA" id="ARBA00022801"/>
    </source>
</evidence>
<dbReference type="GeneID" id="80874680"/>
<dbReference type="InterPro" id="IPR014001">
    <property type="entry name" value="Helicase_ATP-bd"/>
</dbReference>
<dbReference type="KEGG" id="som:SOMG_01198"/>
<sequence length="1987" mass="222729">MTTRLDRLVVLLDNGSTSVVREAAAKQIADIQKAHPVELYNLLGRVVPYLKSKNWDTRVAAAKAIGGIAESVPVWNPNEEVVKTETKEEEDEVGNTISNSVTNQNEEQKSDTTVPSDEQAPKVKEEEVEQSSTAEDYTQQSKDTSGESDEKSKIVPGLQEFEEKRLSSRSHSFNNLVPIKDFGNDSSISSELNSKFEGSFQNSLLSFDNFNLEDVMKHGTKLLGSASRDYDFTPSDTYSSHYIHQLSNLKNRLGLAGEYLDDELMHDLGDQSSPHHRPSPISLHPEQEANQSSVGALNSPNESDDLSHLSARQRNALKRKAKQMKSSQKVRVIDVAPNINQQSSKTAKSDPNSAPEYNFTAQSQSDKLVVEQKAPVVPSAAVAVTSDSVWPFKTLVELLLVDMFDPAWEIRHGACMGLREIIRFAGFGYGREVGKSLQENNELNTKYFNDLLCRIACVFALDRFGDYLADQVVAPIRESVSQVLGVALIYVPDTSVHAMYKILHSLVFQNELGLSHRVWEAAHGGMLGIKYLVAMKYPMFFSQPSYLDSLIDIVIQGLANNDDDVRAVSALTLLPVADKLVAGKLDSCRQLLNVLWDCLDDVKDDLSSSTASVMDLLSCLCSFAEVMELMQENANSDSKRSFRTLVPRLFYLMRYTLSGVRRSVIYALSKFVFTKTPKLNSWITGLSLRLCFQNVLLEQQDDIFQSSFDLAHDIIDALFFHGTDKFTEMMKPHIESMLKVTMTPIGSTRHPYPIDTSLLIKPSGQPYAIRSTAQDRNSKFMFDLPSRRKQRRHAEYDSGSSFSHSVDEPMLNGDVEFVGEERMLRCRLGAASILGAILGRWKRDEILPVFESPLKLCLSSAFSTPVVLCSRLIEEFFAFQDSSLTTQKEKFHQMLCDQFTIIPRETYANLVPQLHIVRAQCNALLNTFVDLGRASRSKIPVLAVVVKGDADAGPNAFGIDDAEKIIGPTFESLFSMLSPSQKSVSAKTFNEMKLLVSDEVSMYRDHKDTIDIQCAAALASGIVSYEKLPKKLNPIIKGIMESIKKESFSCLQRHSAMAMMKLISSCYRESRQNISEKIVKNLCAYVCMDTSETPIFEELDKRGILSISNSESEIEEVDGEKIGKNPLGDIDERRRTRSSSTEKDAAILQRVGAQLTLQLMATTFRSRLFEDVPVLSQCLFSPIKRFAEEGLPLDADGKKDHTFGQDLLDAMSILRFLVPHLHADLCGYITDILPNLLSAVCSEYNSIRFMVAKCLASISDSATAGSKALRILVESIIPLLGDPTNTTHRQGAIECIYQVVQRLGVRVLPYVLYLIIPLLGRMSDSDKDVRTLATSSFATLVKLVPLEAGIPDPVDLPQELIDSREKERRFLEQMLNPTKVDSFVMPVAINADLRKYQQEGVNWLAFLNKYELHGILCDDMGLGKTLQTICVVASDHHNRQKAFEETKSPRYAHAPSLVVCPSTLAGHWQQELLTYAPFLKVLLYVGPPTDRTKLRKQLKAVDVVVTSYDICRNDMDSLVKVDWNYCVLDEGHVIKNARAKLTKAVKCIRSYHRLILSGTPIQNNVLELWSLFDFLMPGFLGSEKVFHERFVKPIAASRDAKSSSKERERGTLALEAIHKQVLPFLLRRLKEDVLADLPPKIIQDYYCEMSDLQRKLHNDFISQLNINEELEADVGEEENKKHAKKKSPKGHIFQALQYMRKLCNHPALILTEKHPKRGEISKQLQKEHSTLHDLKHAPKLMALGQLLKDCGIGDSSYNGGGVDSTLTNPVSEHRVLIFCQLKDMLDMVEKDLLRATMPSVSYMRLDGSVEPTKRQEAVTKFNNDPSIDVLLLTTHVGGLGLNLTGADTVIFVEHDWNPMRDLQAMDRAHRIGQKKVVNVYRLITKDCLEEKIMGLQRFKMNVASTVVNQQNNGLASIGPDQILDLFDTNADEQKEDEKKQKILDTDNQGLSANSKKALEGLPEMWDETQYDEFNLDGFISSLPKEAQ</sequence>
<dbReference type="FunFam" id="3.40.50.10810:FF:000009">
    <property type="entry name" value="B-TFIID TATA-box-binding protein-associated factor 1"/>
    <property type="match status" value="1"/>
</dbReference>
<dbReference type="GO" id="GO:0017025">
    <property type="term" value="F:TBP-class protein binding"/>
    <property type="evidence" value="ECO:0007669"/>
    <property type="project" value="InterPro"/>
</dbReference>
<dbReference type="InterPro" id="IPR022707">
    <property type="entry name" value="Mot1_central_dom"/>
</dbReference>
<feature type="region of interest" description="Disordered" evidence="12">
    <location>
        <begin position="266"/>
        <end position="358"/>
    </location>
</feature>